<dbReference type="Pfam" id="PF24691">
    <property type="entry name" value="TreTu_C"/>
    <property type="match status" value="1"/>
</dbReference>
<protein>
    <recommendedName>
        <fullName evidence="1">TreTu toxin C-terminal domain-containing protein</fullName>
    </recommendedName>
</protein>
<accession>A0A845PUL6</accession>
<keyword evidence="3" id="KW-1185">Reference proteome</keyword>
<dbReference type="EMBL" id="JAAABJ010000364">
    <property type="protein sequence ID" value="NAW50586.1"/>
    <property type="molecule type" value="Genomic_DNA"/>
</dbReference>
<dbReference type="RefSeq" id="WP_166518916.1">
    <property type="nucleotide sequence ID" value="NZ_JAAABJ010000364.1"/>
</dbReference>
<organism evidence="2 3">
    <name type="scientific">Elizabethkingia argenteiflava</name>
    <dbReference type="NCBI Taxonomy" id="2681556"/>
    <lineage>
        <taxon>Bacteria</taxon>
        <taxon>Pseudomonadati</taxon>
        <taxon>Bacteroidota</taxon>
        <taxon>Flavobacteriia</taxon>
        <taxon>Flavobacteriales</taxon>
        <taxon>Weeksellaceae</taxon>
        <taxon>Elizabethkingia</taxon>
    </lineage>
</organism>
<evidence type="ECO:0000259" key="1">
    <source>
        <dbReference type="Pfam" id="PF24691"/>
    </source>
</evidence>
<name>A0A845PUL6_9FLAO</name>
<dbReference type="InterPro" id="IPR057938">
    <property type="entry name" value="TreTu_C"/>
</dbReference>
<proteinExistence type="predicted"/>
<feature type="domain" description="TreTu toxin C-terminal" evidence="1">
    <location>
        <begin position="1"/>
        <end position="76"/>
    </location>
</feature>
<evidence type="ECO:0000313" key="2">
    <source>
        <dbReference type="EMBL" id="NAW50586.1"/>
    </source>
</evidence>
<sequence length="83" mass="8701">MVEGAGGQTFVGIGGPGAFTSAPKGSVFAEFQVPTNSLLQGGKPNWFKTIGPNAKPSQLYMLQKQGGQLQPKVKNLTPVLKTK</sequence>
<dbReference type="Proteomes" id="UP000553459">
    <property type="component" value="Unassembled WGS sequence"/>
</dbReference>
<comment type="caution">
    <text evidence="2">The sequence shown here is derived from an EMBL/GenBank/DDBJ whole genome shotgun (WGS) entry which is preliminary data.</text>
</comment>
<dbReference type="AlphaFoldDB" id="A0A845PUL6"/>
<evidence type="ECO:0000313" key="3">
    <source>
        <dbReference type="Proteomes" id="UP000553459"/>
    </source>
</evidence>
<gene>
    <name evidence="2" type="ORF">GNY06_04030</name>
</gene>
<reference evidence="2 3" key="1">
    <citation type="submission" date="2019-11" db="EMBL/GenBank/DDBJ databases">
        <title>Characterization of Elizabethkingia argenteiflava sp. nov., isolated from inner surface of Soybean Pods.</title>
        <authorList>
            <person name="Mo S."/>
        </authorList>
    </citation>
    <scope>NUCLEOTIDE SEQUENCE [LARGE SCALE GENOMIC DNA]</scope>
    <source>
        <strain evidence="2 3">YB22</strain>
    </source>
</reference>